<dbReference type="AlphaFoldDB" id="A0A327MA76"/>
<evidence type="ECO:0008006" key="3">
    <source>
        <dbReference type="Google" id="ProtNLM"/>
    </source>
</evidence>
<comment type="caution">
    <text evidence="1">The sequence shown here is derived from an EMBL/GenBank/DDBJ whole genome shotgun (WGS) entry which is preliminary data.</text>
</comment>
<gene>
    <name evidence="1" type="ORF">DOO78_07300</name>
</gene>
<accession>A0A327MA76</accession>
<keyword evidence="2" id="KW-1185">Reference proteome</keyword>
<evidence type="ECO:0000313" key="1">
    <source>
        <dbReference type="EMBL" id="RAI59407.1"/>
    </source>
</evidence>
<name>A0A327MA76_9PROT</name>
<evidence type="ECO:0000313" key="2">
    <source>
        <dbReference type="Proteomes" id="UP000249065"/>
    </source>
</evidence>
<proteinExistence type="predicted"/>
<organism evidence="1 2">
    <name type="scientific">Roseicella frigidaeris</name>
    <dbReference type="NCBI Taxonomy" id="2230885"/>
    <lineage>
        <taxon>Bacteria</taxon>
        <taxon>Pseudomonadati</taxon>
        <taxon>Pseudomonadota</taxon>
        <taxon>Alphaproteobacteria</taxon>
        <taxon>Acetobacterales</taxon>
        <taxon>Roseomonadaceae</taxon>
        <taxon>Roseicella</taxon>
    </lineage>
</organism>
<dbReference type="EMBL" id="QLIX01000004">
    <property type="protein sequence ID" value="RAI59407.1"/>
    <property type="molecule type" value="Genomic_DNA"/>
</dbReference>
<protein>
    <recommendedName>
        <fullName evidence="3">Peptidase C39-like domain-containing protein</fullName>
    </recommendedName>
</protein>
<reference evidence="2" key="1">
    <citation type="submission" date="2018-06" db="EMBL/GenBank/DDBJ databases">
        <authorList>
            <person name="Khan S.A."/>
        </authorList>
    </citation>
    <scope>NUCLEOTIDE SEQUENCE [LARGE SCALE GENOMIC DNA]</scope>
    <source>
        <strain evidence="2">DB-1506</strain>
    </source>
</reference>
<dbReference type="OrthoDB" id="5148996at2"/>
<dbReference type="Proteomes" id="UP000249065">
    <property type="component" value="Unassembled WGS sequence"/>
</dbReference>
<sequence length="210" mass="22793">MRIGRRCLLTSIMGGAIWPFASDAALRCTPFGPNGIQACEAGLTLGGAREAKQEHSFWCWAACIESVFRFHGFNVRQEKIVARVFDYAANVSANGPQIVRAIDGDWVDEGGENFSATSEVLWDSQFFFGRLDAVSQAAQQLVAGNPLIIGALGHATVLTAMTYIRDLSGRGTPLSLTVRDPWPGRQSPRILGADEAMQAQFLAAISVERF</sequence>